<evidence type="ECO:0000256" key="1">
    <source>
        <dbReference type="ARBA" id="ARBA00023002"/>
    </source>
</evidence>
<dbReference type="KEGG" id="dko:I596_2540"/>
<evidence type="ECO:0000313" key="4">
    <source>
        <dbReference type="Proteomes" id="UP000076830"/>
    </source>
</evidence>
<organism evidence="3 4">
    <name type="scientific">Dokdonella koreensis DS-123</name>
    <dbReference type="NCBI Taxonomy" id="1300342"/>
    <lineage>
        <taxon>Bacteria</taxon>
        <taxon>Pseudomonadati</taxon>
        <taxon>Pseudomonadota</taxon>
        <taxon>Gammaproteobacteria</taxon>
        <taxon>Lysobacterales</taxon>
        <taxon>Rhodanobacteraceae</taxon>
        <taxon>Dokdonella</taxon>
    </lineage>
</organism>
<dbReference type="CDD" id="cd19076">
    <property type="entry name" value="AKR_AKR13A_13D"/>
    <property type="match status" value="1"/>
</dbReference>
<dbReference type="PATRIC" id="fig|1300342.3.peg.2476"/>
<dbReference type="SUPFAM" id="SSF51430">
    <property type="entry name" value="NAD(P)-linked oxidoreductase"/>
    <property type="match status" value="1"/>
</dbReference>
<sequence>MNPPQAPRVPSIPRRRIADLEVAALGLGCMGMSDFYGPADERASLAVLDRALDRGVNLLDTADMYGNGANERLLAQVLARRRSEVVLATKFGFERAPDGTVTGLNGRPDYVARACDASLRRLGVDHVDLYYLHRIDPAVPVEDTVGAMARLVAAGKVRHLGLSEASGATLRRAHAVHPIAALQSEYSLWTREVEADALPACRALGVALVAYSPLGRGFLAGAIRQADDLPPGDWRRGLPRFAPDSLAANRALADALAAIAAARGCTPAQLALAWLLDRGPDIVPIPGTRRIERLEENLAAAQITLDAEERTRIDAVLAHRPVVGARYPADRMAYIDR</sequence>
<dbReference type="RefSeq" id="WP_067648126.1">
    <property type="nucleotide sequence ID" value="NZ_CP015249.1"/>
</dbReference>
<evidence type="ECO:0000313" key="3">
    <source>
        <dbReference type="EMBL" id="ANB18543.1"/>
    </source>
</evidence>
<dbReference type="GO" id="GO:0005737">
    <property type="term" value="C:cytoplasm"/>
    <property type="evidence" value="ECO:0007669"/>
    <property type="project" value="TreeGrafter"/>
</dbReference>
<proteinExistence type="predicted"/>
<dbReference type="EMBL" id="CP015249">
    <property type="protein sequence ID" value="ANB18543.1"/>
    <property type="molecule type" value="Genomic_DNA"/>
</dbReference>
<dbReference type="Proteomes" id="UP000076830">
    <property type="component" value="Chromosome"/>
</dbReference>
<dbReference type="InterPro" id="IPR023210">
    <property type="entry name" value="NADP_OxRdtase_dom"/>
</dbReference>
<keyword evidence="4" id="KW-1185">Reference proteome</keyword>
<keyword evidence="1" id="KW-0560">Oxidoreductase</keyword>
<dbReference type="GO" id="GO:0016491">
    <property type="term" value="F:oxidoreductase activity"/>
    <property type="evidence" value="ECO:0007669"/>
    <property type="project" value="UniProtKB-KW"/>
</dbReference>
<name>A0A160DX68_9GAMM</name>
<dbReference type="PANTHER" id="PTHR43625">
    <property type="entry name" value="AFLATOXIN B1 ALDEHYDE REDUCTASE"/>
    <property type="match status" value="1"/>
</dbReference>
<dbReference type="OrthoDB" id="9772407at2"/>
<protein>
    <submittedName>
        <fullName evidence="3">Aldo/keto reductase</fullName>
    </submittedName>
</protein>
<dbReference type="Pfam" id="PF00248">
    <property type="entry name" value="Aldo_ket_red"/>
    <property type="match status" value="1"/>
</dbReference>
<dbReference type="InterPro" id="IPR036812">
    <property type="entry name" value="NAD(P)_OxRdtase_dom_sf"/>
</dbReference>
<dbReference type="InterPro" id="IPR020471">
    <property type="entry name" value="AKR"/>
</dbReference>
<accession>A0A160DX68</accession>
<dbReference type="PANTHER" id="PTHR43625:SF40">
    <property type="entry name" value="ALDO-KETO REDUCTASE YAKC [NADP(+)]"/>
    <property type="match status" value="1"/>
</dbReference>
<reference evidence="3 4" key="1">
    <citation type="submission" date="2016-04" db="EMBL/GenBank/DDBJ databases">
        <title>Complete genome sequence of Dokdonella koreensis DS-123T.</title>
        <authorList>
            <person name="Kim J.F."/>
            <person name="Lee H."/>
            <person name="Kwak M.-J."/>
        </authorList>
    </citation>
    <scope>NUCLEOTIDE SEQUENCE [LARGE SCALE GENOMIC DNA]</scope>
    <source>
        <strain evidence="3 4">DS-123</strain>
    </source>
</reference>
<dbReference type="InterPro" id="IPR050791">
    <property type="entry name" value="Aldo-Keto_reductase"/>
</dbReference>
<evidence type="ECO:0000259" key="2">
    <source>
        <dbReference type="Pfam" id="PF00248"/>
    </source>
</evidence>
<dbReference type="AlphaFoldDB" id="A0A160DX68"/>
<feature type="domain" description="NADP-dependent oxidoreductase" evidence="2">
    <location>
        <begin position="25"/>
        <end position="317"/>
    </location>
</feature>
<dbReference type="STRING" id="1300342.I596_2540"/>
<gene>
    <name evidence="3" type="ORF">I596_2540</name>
</gene>
<dbReference type="Gene3D" id="3.20.20.100">
    <property type="entry name" value="NADP-dependent oxidoreductase domain"/>
    <property type="match status" value="1"/>
</dbReference>
<dbReference type="PRINTS" id="PR00069">
    <property type="entry name" value="ALDKETRDTASE"/>
</dbReference>